<dbReference type="EMBL" id="CADCWN010000249">
    <property type="protein sequence ID" value="CAA9582355.1"/>
    <property type="molecule type" value="Genomic_DNA"/>
</dbReference>
<dbReference type="Gene3D" id="3.30.365.10">
    <property type="entry name" value="Aldehyde oxidase/xanthine dehydrogenase, molybdopterin binding domain"/>
    <property type="match status" value="4"/>
</dbReference>
<dbReference type="Gene3D" id="3.90.1170.50">
    <property type="entry name" value="Aldehyde oxidase/xanthine dehydrogenase, a/b hammerhead"/>
    <property type="match status" value="1"/>
</dbReference>
<dbReference type="InterPro" id="IPR016208">
    <property type="entry name" value="Ald_Oxase/xanthine_DH-like"/>
</dbReference>
<gene>
    <name evidence="4" type="ORF">AVDCRST_MAG18-3334</name>
</gene>
<reference evidence="4" key="1">
    <citation type="submission" date="2020-02" db="EMBL/GenBank/DDBJ databases">
        <authorList>
            <person name="Meier V. D."/>
        </authorList>
    </citation>
    <scope>NUCLEOTIDE SEQUENCE</scope>
    <source>
        <strain evidence="4">AVDCRST_MAG18</strain>
    </source>
</reference>
<dbReference type="InterPro" id="IPR000674">
    <property type="entry name" value="Ald_Oxase/Xan_DH_a/b"/>
</dbReference>
<dbReference type="GO" id="GO:0004854">
    <property type="term" value="F:xanthine dehydrogenase activity"/>
    <property type="evidence" value="ECO:0007669"/>
    <property type="project" value="UniProtKB-EC"/>
</dbReference>
<dbReference type="SMART" id="SM01008">
    <property type="entry name" value="Ald_Xan_dh_C"/>
    <property type="match status" value="1"/>
</dbReference>
<dbReference type="InterPro" id="IPR046867">
    <property type="entry name" value="AldOxase/xan_DH_MoCoBD2"/>
</dbReference>
<evidence type="ECO:0000256" key="1">
    <source>
        <dbReference type="ARBA" id="ARBA00022505"/>
    </source>
</evidence>
<dbReference type="EC" id="1.17.1.4" evidence="4"/>
<organism evidence="4">
    <name type="scientific">uncultured Thermomicrobiales bacterium</name>
    <dbReference type="NCBI Taxonomy" id="1645740"/>
    <lineage>
        <taxon>Bacteria</taxon>
        <taxon>Pseudomonadati</taxon>
        <taxon>Thermomicrobiota</taxon>
        <taxon>Thermomicrobia</taxon>
        <taxon>Thermomicrobiales</taxon>
        <taxon>environmental samples</taxon>
    </lineage>
</organism>
<dbReference type="InterPro" id="IPR008274">
    <property type="entry name" value="AldOxase/xan_DH_MoCoBD1"/>
</dbReference>
<dbReference type="PANTHER" id="PTHR11908">
    <property type="entry name" value="XANTHINE DEHYDROGENASE"/>
    <property type="match status" value="1"/>
</dbReference>
<evidence type="ECO:0000259" key="3">
    <source>
        <dbReference type="SMART" id="SM01008"/>
    </source>
</evidence>
<name>A0A6J4VQS4_9BACT</name>
<evidence type="ECO:0000256" key="2">
    <source>
        <dbReference type="ARBA" id="ARBA00023002"/>
    </source>
</evidence>
<dbReference type="InterPro" id="IPR036856">
    <property type="entry name" value="Ald_Oxase/Xan_DH_a/b_sf"/>
</dbReference>
<accession>A0A6J4VQS4</accession>
<dbReference type="SUPFAM" id="SSF56003">
    <property type="entry name" value="Molybdenum cofactor-binding domain"/>
    <property type="match status" value="1"/>
</dbReference>
<dbReference type="Pfam" id="PF20256">
    <property type="entry name" value="MoCoBD_2"/>
    <property type="match status" value="1"/>
</dbReference>
<keyword evidence="1" id="KW-0500">Molybdenum</keyword>
<dbReference type="SUPFAM" id="SSF54665">
    <property type="entry name" value="CO dehydrogenase molybdoprotein N-domain-like"/>
    <property type="match status" value="1"/>
</dbReference>
<dbReference type="InterPro" id="IPR037165">
    <property type="entry name" value="AldOxase/xan_DH_Mopterin-bd_sf"/>
</dbReference>
<feature type="domain" description="Aldehyde oxidase/xanthine dehydrogenase a/b hammerhead" evidence="3">
    <location>
        <begin position="22"/>
        <end position="127"/>
    </location>
</feature>
<dbReference type="AlphaFoldDB" id="A0A6J4VQS4"/>
<dbReference type="GO" id="GO:0005506">
    <property type="term" value="F:iron ion binding"/>
    <property type="evidence" value="ECO:0007669"/>
    <property type="project" value="InterPro"/>
</dbReference>
<dbReference type="PANTHER" id="PTHR11908:SF132">
    <property type="entry name" value="ALDEHYDE OXIDASE 1-RELATED"/>
    <property type="match status" value="1"/>
</dbReference>
<sequence>MSAATIAPSAPIARRDASEKLTGAIKYASDMQFPGMLHARLVTSPYAAARIVSIDTEAAKALPGVVAVYTAADLTLKGMESGSRRLNFLARDRVVFDGQPVAVVLADTIEQATDGAAAVVAEYEALPVVIDPLLGMRADAPTVRETPASGAEEANVHAAVGGGDEKPQEKLPDNVTSNIHFNRGDVAKGFAEADMVVENTYKVNYVHQGYIEPQTCTIVPDPISGGVTVYASTQAYFQVRDEIARSLGLDSSQVRVLPIQPGGAFGAKYVLLDTFVASLVAKTGRAVQLVYTRSEEFHAANPSPSTVIEVKLGGKKDGTLTALEARVIFDTGAYSGSALGIGCLLLGGYYKFENLDIKGYEVLTNKPGVGAYRAPGAPQASFAIESAMDELAAALGVDPLDLRIQNAVQEGDLWPDGNPWPRIGLRECLERLRDHPLWQRRGSLGPNEGIGVGAGGWPGGRGPAAAACRMDPGGNLTITTGVADLTGQSTTFAMIAAEAFGMDASKVRVVHGDTETAPHSPGSGGSQITYTVGKAVLEAAREARTQAFAIAATHLEASPDDMEIVDGEIRVKGAPENKVSLEQIYTLSTSKYGPIYTRGTSAQQVIAAGFAAHMAHVHVDPDTGEVTVKEYVAAQDVGHALNPPLVEGQILGGAVQGLGFALYEQLVHDDNGQLLTGSFMDYTLPKAEQSPPIEVIMVEVPTLDGPFGARIVGEPPIIPGAGTIGNAIKSATGKRMTEAPMIPPKVAAVLQG</sequence>
<keyword evidence="2 4" id="KW-0560">Oxidoreductase</keyword>
<dbReference type="Pfam" id="PF01315">
    <property type="entry name" value="Ald_Xan_dh_C"/>
    <property type="match status" value="1"/>
</dbReference>
<proteinExistence type="predicted"/>
<protein>
    <submittedName>
        <fullName evidence="4">Xanthine dehydrogenase, molybdenum binding subunit</fullName>
        <ecNumber evidence="4">1.17.1.4</ecNumber>
    </submittedName>
</protein>
<dbReference type="Pfam" id="PF02738">
    <property type="entry name" value="MoCoBD_1"/>
    <property type="match status" value="1"/>
</dbReference>
<evidence type="ECO:0000313" key="4">
    <source>
        <dbReference type="EMBL" id="CAA9582355.1"/>
    </source>
</evidence>